<evidence type="ECO:0000256" key="1">
    <source>
        <dbReference type="SAM" id="MobiDB-lite"/>
    </source>
</evidence>
<gene>
    <name evidence="2" type="ORF">PG996_004191</name>
</gene>
<keyword evidence="3" id="KW-1185">Reference proteome</keyword>
<organism evidence="2 3">
    <name type="scientific">Apiospora saccharicola</name>
    <dbReference type="NCBI Taxonomy" id="335842"/>
    <lineage>
        <taxon>Eukaryota</taxon>
        <taxon>Fungi</taxon>
        <taxon>Dikarya</taxon>
        <taxon>Ascomycota</taxon>
        <taxon>Pezizomycotina</taxon>
        <taxon>Sordariomycetes</taxon>
        <taxon>Xylariomycetidae</taxon>
        <taxon>Amphisphaeriales</taxon>
        <taxon>Apiosporaceae</taxon>
        <taxon>Apiospora</taxon>
    </lineage>
</organism>
<feature type="compositionally biased region" description="Basic and acidic residues" evidence="1">
    <location>
        <begin position="132"/>
        <end position="161"/>
    </location>
</feature>
<reference evidence="2 3" key="1">
    <citation type="submission" date="2023-01" db="EMBL/GenBank/DDBJ databases">
        <title>Analysis of 21 Apiospora genomes using comparative genomics revels a genus with tremendous synthesis potential of carbohydrate active enzymes and secondary metabolites.</title>
        <authorList>
            <person name="Sorensen T."/>
        </authorList>
    </citation>
    <scope>NUCLEOTIDE SEQUENCE [LARGE SCALE GENOMIC DNA]</scope>
    <source>
        <strain evidence="2 3">CBS 83171</strain>
    </source>
</reference>
<name>A0ABR1W657_9PEZI</name>
<feature type="compositionally biased region" description="Polar residues" evidence="1">
    <location>
        <begin position="418"/>
        <end position="435"/>
    </location>
</feature>
<feature type="compositionally biased region" description="Basic residues" evidence="1">
    <location>
        <begin position="78"/>
        <end position="88"/>
    </location>
</feature>
<feature type="region of interest" description="Disordered" evidence="1">
    <location>
        <begin position="453"/>
        <end position="492"/>
    </location>
</feature>
<sequence length="492" mass="55121">MPRGKMTSGREKRQTATRANKRPAAGSDADYVAPSNKRRKAEDQTIVVQVPIDDDENDPDWKAGSESSTPRPTTKPKASVRGRNKGKAKFVGDPLPITQQTPTSCQIGAFGGSMQWRDGKKRPPHIPGSFRWVRDSTGDSNKPKKAEMDDEGSKKSRKTGDEPRKILAWARPRMYEKLLLNLVYECGKANIELPWDRIAHRLEPGTSKDAILQAIERLRQSCLAEGNLIPPEIGTKDPWTRGFTRVYPDSVDEIDILHCRSVGWYEEVDHPKEKNPTGERLTFNGAHKFRVTYADSKAPVPDEWKEDLNKRKNEIRLTGADLIRMAKEEEEEQYDGDSSSSPARPRFAGQISSSSAAEHKMSEDFAGNEEDSAGDDHDMEYDHNEDGDFDDETREITPTLENTRIDSRPNGRRMPRTNKASTQQTNDTNRNGITTRGYQRNTRANTAVRNSVHPNGLPHMDDMSALNSPFTPQPIAANPQPNVTHGLAATKQ</sequence>
<protein>
    <submittedName>
        <fullName evidence="2">Uncharacterized protein</fullName>
    </submittedName>
</protein>
<dbReference type="Proteomes" id="UP001446871">
    <property type="component" value="Unassembled WGS sequence"/>
</dbReference>
<evidence type="ECO:0000313" key="2">
    <source>
        <dbReference type="EMBL" id="KAK8078021.1"/>
    </source>
</evidence>
<dbReference type="EMBL" id="JAQQWM010000002">
    <property type="protein sequence ID" value="KAK8078021.1"/>
    <property type="molecule type" value="Genomic_DNA"/>
</dbReference>
<feature type="compositionally biased region" description="Polar residues" evidence="1">
    <location>
        <begin position="97"/>
        <end position="106"/>
    </location>
</feature>
<feature type="region of interest" description="Disordered" evidence="1">
    <location>
        <begin position="1"/>
        <end position="161"/>
    </location>
</feature>
<feature type="compositionally biased region" description="Basic and acidic residues" evidence="1">
    <location>
        <begin position="374"/>
        <end position="386"/>
    </location>
</feature>
<evidence type="ECO:0000313" key="3">
    <source>
        <dbReference type="Proteomes" id="UP001446871"/>
    </source>
</evidence>
<comment type="caution">
    <text evidence="2">The sequence shown here is derived from an EMBL/GenBank/DDBJ whole genome shotgun (WGS) entry which is preliminary data.</text>
</comment>
<feature type="region of interest" description="Disordered" evidence="1">
    <location>
        <begin position="328"/>
        <end position="435"/>
    </location>
</feature>
<accession>A0ABR1W657</accession>
<proteinExistence type="predicted"/>